<sequence>MGFWSRCSSAAGPTQVILDKDRGLEILVRALGGAYLPLRNGRPTGFNPLQLPAGPEQLEFLRTWLQLLARPAGRALTVRETRDLEQALQGTLALAVPQRRLSRLVEFLDATDPEGLHARLAGWCECAGGEYAWVFDNAR</sequence>
<comment type="caution">
    <text evidence="1">The sequence shown here is derived from an EMBL/GenBank/DDBJ whole genome shotgun (WGS) entry which is preliminary data.</text>
</comment>
<organism evidence="1">
    <name type="scientific">mine drainage metagenome</name>
    <dbReference type="NCBI Taxonomy" id="410659"/>
    <lineage>
        <taxon>unclassified sequences</taxon>
        <taxon>metagenomes</taxon>
        <taxon>ecological metagenomes</taxon>
    </lineage>
</organism>
<accession>T1AAP3</accession>
<name>T1AAP3_9ZZZZ</name>
<dbReference type="InterPro" id="IPR027417">
    <property type="entry name" value="P-loop_NTPase"/>
</dbReference>
<reference evidence="1" key="2">
    <citation type="journal article" date="2014" name="ISME J.">
        <title>Microbial stratification in low pH oxic and suboxic macroscopic growths along an acid mine drainage.</title>
        <authorList>
            <person name="Mendez-Garcia C."/>
            <person name="Mesa V."/>
            <person name="Sprenger R.R."/>
            <person name="Richter M."/>
            <person name="Diez M.S."/>
            <person name="Solano J."/>
            <person name="Bargiela R."/>
            <person name="Golyshina O.V."/>
            <person name="Manteca A."/>
            <person name="Ramos J.L."/>
            <person name="Gallego J.R."/>
            <person name="Llorente I."/>
            <person name="Martins Dos Santos V.A."/>
            <person name="Jensen O.N."/>
            <person name="Pelaez A.I."/>
            <person name="Sanchez J."/>
            <person name="Ferrer M."/>
        </authorList>
    </citation>
    <scope>NUCLEOTIDE SEQUENCE</scope>
</reference>
<evidence type="ECO:0000313" key="1">
    <source>
        <dbReference type="EMBL" id="EQD38900.1"/>
    </source>
</evidence>
<dbReference type="SUPFAM" id="SSF52540">
    <property type="entry name" value="P-loop containing nucleoside triphosphate hydrolases"/>
    <property type="match status" value="1"/>
</dbReference>
<gene>
    <name evidence="1" type="ORF">B1B_15614</name>
</gene>
<protein>
    <submittedName>
        <fullName evidence="1">Type IV secretion system protein VirB4</fullName>
    </submittedName>
</protein>
<reference evidence="1" key="1">
    <citation type="submission" date="2013-08" db="EMBL/GenBank/DDBJ databases">
        <authorList>
            <person name="Mendez C."/>
            <person name="Richter M."/>
            <person name="Ferrer M."/>
            <person name="Sanchez J."/>
        </authorList>
    </citation>
    <scope>NUCLEOTIDE SEQUENCE</scope>
</reference>
<feature type="non-terminal residue" evidence="1">
    <location>
        <position position="139"/>
    </location>
</feature>
<dbReference type="AlphaFoldDB" id="T1AAP3"/>
<dbReference type="EMBL" id="AUZY01010387">
    <property type="protein sequence ID" value="EQD38900.1"/>
    <property type="molecule type" value="Genomic_DNA"/>
</dbReference>
<proteinExistence type="predicted"/>